<protein>
    <submittedName>
        <fullName evidence="1">Uncharacterized protein</fullName>
    </submittedName>
</protein>
<keyword evidence="2" id="KW-1185">Reference proteome</keyword>
<reference evidence="2" key="1">
    <citation type="journal article" date="2019" name="Int. J. Syst. Evol. Microbiol.">
        <title>The Global Catalogue of Microorganisms (GCM) 10K type strain sequencing project: providing services to taxonomists for standard genome sequencing and annotation.</title>
        <authorList>
            <consortium name="The Broad Institute Genomics Platform"/>
            <consortium name="The Broad Institute Genome Sequencing Center for Infectious Disease"/>
            <person name="Wu L."/>
            <person name="Ma J."/>
        </authorList>
    </citation>
    <scope>NUCLEOTIDE SEQUENCE [LARGE SCALE GENOMIC DNA]</scope>
    <source>
        <strain evidence="2">CCUG 39402</strain>
    </source>
</reference>
<dbReference type="EMBL" id="JBHSRS010000059">
    <property type="protein sequence ID" value="MFC6282039.1"/>
    <property type="molecule type" value="Genomic_DNA"/>
</dbReference>
<gene>
    <name evidence="1" type="ORF">ACFQND_12455</name>
</gene>
<evidence type="ECO:0000313" key="1">
    <source>
        <dbReference type="EMBL" id="MFC6282039.1"/>
    </source>
</evidence>
<comment type="caution">
    <text evidence="1">The sequence shown here is derived from an EMBL/GenBank/DDBJ whole genome shotgun (WGS) entry which is preliminary data.</text>
</comment>
<dbReference type="Proteomes" id="UP001596270">
    <property type="component" value="Unassembled WGS sequence"/>
</dbReference>
<organism evidence="1 2">
    <name type="scientific">Polaromonas aquatica</name>
    <dbReference type="NCBI Taxonomy" id="332657"/>
    <lineage>
        <taxon>Bacteria</taxon>
        <taxon>Pseudomonadati</taxon>
        <taxon>Pseudomonadota</taxon>
        <taxon>Betaproteobacteria</taxon>
        <taxon>Burkholderiales</taxon>
        <taxon>Comamonadaceae</taxon>
        <taxon>Polaromonas</taxon>
    </lineage>
</organism>
<sequence>MSSSQIITQQWSALVQLYKGLNEFGFSEKISEDGRVKQAEFVSTHFILIVGVDQLMQEISVIWLDPKKRTTIPEPLLGLCYFSKNIETLIARYSSTDLISQHKTTLALYRENPFIISSSSWQSEPSFCRALQAVNEWMWSELRILKLWEFERALHALRTPDADAKAELWNLTL</sequence>
<dbReference type="RefSeq" id="WP_377413680.1">
    <property type="nucleotide sequence ID" value="NZ_JBHSRS010000059.1"/>
</dbReference>
<evidence type="ECO:0000313" key="2">
    <source>
        <dbReference type="Proteomes" id="UP001596270"/>
    </source>
</evidence>
<accession>A0ABW1TWU6</accession>
<proteinExistence type="predicted"/>
<name>A0ABW1TWU6_9BURK</name>